<comment type="caution">
    <text evidence="2">The sequence shown here is derived from an EMBL/GenBank/DDBJ whole genome shotgun (WGS) entry which is preliminary data.</text>
</comment>
<feature type="region of interest" description="Disordered" evidence="1">
    <location>
        <begin position="268"/>
        <end position="287"/>
    </location>
</feature>
<gene>
    <name evidence="2" type="ORF">PPROV_000461800</name>
</gene>
<feature type="compositionally biased region" description="Basic and acidic residues" evidence="1">
    <location>
        <begin position="202"/>
        <end position="211"/>
    </location>
</feature>
<feature type="compositionally biased region" description="Polar residues" evidence="1">
    <location>
        <begin position="1"/>
        <end position="11"/>
    </location>
</feature>
<sequence>MLRDVTTSASGSPPRVEESEETVKNDDVTQHGPSPSSQKSQKSPVSVLPSADDASKENGDDAGDACEQPLQCTSSQTTRLQKSKSMVSALVSPRDLLDDGADDATMLARELASAGLHAIEEATRMLKNNNFSAPTTSTREPLTGSDIVPPDVAIAIWNAERMALLRTSSKKHVRDGKMLKRSNTSSTVASAARILAAAAERLNDGSDEKRNGGGGAAGTPVKRKRSSSSSSLEKLGYNNSNAATMRFTRKTSRPYRILDDDAAEDCDNKVDPASMQKKKTTTTTTTRLPSLEEHNEEEGFCFLGETRSLRAHVVTEVTVAREAERVVFESATRAWMKSRSSSRNNR</sequence>
<evidence type="ECO:0000313" key="3">
    <source>
        <dbReference type="Proteomes" id="UP000660262"/>
    </source>
</evidence>
<evidence type="ECO:0000256" key="1">
    <source>
        <dbReference type="SAM" id="MobiDB-lite"/>
    </source>
</evidence>
<feature type="compositionally biased region" description="Basic and acidic residues" evidence="1">
    <location>
        <begin position="15"/>
        <end position="29"/>
    </location>
</feature>
<reference evidence="2" key="1">
    <citation type="submission" date="2020-10" db="EMBL/GenBank/DDBJ databases">
        <title>Unveiling of a novel bifunctional photoreceptor, Dualchrome1, isolated from a cosmopolitan green alga.</title>
        <authorList>
            <person name="Suzuki S."/>
            <person name="Kawachi M."/>
        </authorList>
    </citation>
    <scope>NUCLEOTIDE SEQUENCE</scope>
    <source>
        <strain evidence="2">NIES 2893</strain>
    </source>
</reference>
<proteinExistence type="predicted"/>
<keyword evidence="3" id="KW-1185">Reference proteome</keyword>
<feature type="compositionally biased region" description="Low complexity" evidence="1">
    <location>
        <begin position="34"/>
        <end position="47"/>
    </location>
</feature>
<name>A0A830HJW7_9CHLO</name>
<feature type="region of interest" description="Disordered" evidence="1">
    <location>
        <begin position="202"/>
        <end position="237"/>
    </location>
</feature>
<accession>A0A830HJW7</accession>
<feature type="region of interest" description="Disordered" evidence="1">
    <location>
        <begin position="1"/>
        <end position="68"/>
    </location>
</feature>
<dbReference type="EMBL" id="BNJQ01000011">
    <property type="protein sequence ID" value="GHP05871.1"/>
    <property type="molecule type" value="Genomic_DNA"/>
</dbReference>
<evidence type="ECO:0000313" key="2">
    <source>
        <dbReference type="EMBL" id="GHP05871.1"/>
    </source>
</evidence>
<protein>
    <submittedName>
        <fullName evidence="2">Uncharacterized protein</fullName>
    </submittedName>
</protein>
<dbReference type="Proteomes" id="UP000660262">
    <property type="component" value="Unassembled WGS sequence"/>
</dbReference>
<organism evidence="2 3">
    <name type="scientific">Pycnococcus provasolii</name>
    <dbReference type="NCBI Taxonomy" id="41880"/>
    <lineage>
        <taxon>Eukaryota</taxon>
        <taxon>Viridiplantae</taxon>
        <taxon>Chlorophyta</taxon>
        <taxon>Pseudoscourfieldiophyceae</taxon>
        <taxon>Pseudoscourfieldiales</taxon>
        <taxon>Pycnococcaceae</taxon>
        <taxon>Pycnococcus</taxon>
    </lineage>
</organism>
<dbReference type="AlphaFoldDB" id="A0A830HJW7"/>